<proteinExistence type="predicted"/>
<dbReference type="InterPro" id="IPR001967">
    <property type="entry name" value="Peptidase_S11_N"/>
</dbReference>
<dbReference type="Gene3D" id="3.40.710.10">
    <property type="entry name" value="DD-peptidase/beta-lactamase superfamily"/>
    <property type="match status" value="1"/>
</dbReference>
<dbReference type="RefSeq" id="WP_076688658.1">
    <property type="nucleotide sequence ID" value="NZ_CP018762.1"/>
</dbReference>
<organism evidence="3 4">
    <name type="scientific">Microbacterium aurum</name>
    <dbReference type="NCBI Taxonomy" id="36805"/>
    <lineage>
        <taxon>Bacteria</taxon>
        <taxon>Bacillati</taxon>
        <taxon>Actinomycetota</taxon>
        <taxon>Actinomycetes</taxon>
        <taxon>Micrococcales</taxon>
        <taxon>Microbacteriaceae</taxon>
        <taxon>Microbacterium</taxon>
    </lineage>
</organism>
<reference evidence="3 4" key="1">
    <citation type="submission" date="2016-12" db="EMBL/GenBank/DDBJ databases">
        <title>Complete genome sequence of Microbacterium aurum KACC 15219.</title>
        <authorList>
            <person name="Jung Y."/>
            <person name="Shin J.-H."/>
            <person name="Lee Y.-J."/>
            <person name="Yi H."/>
            <person name="Bahn Y.-S."/>
            <person name="Kim J.F."/>
            <person name="Lee D.-W."/>
        </authorList>
    </citation>
    <scope>NUCLEOTIDE SEQUENCE [LARGE SCALE GENOMIC DNA]</scope>
    <source>
        <strain evidence="3 4">KACC 15219</strain>
    </source>
</reference>
<gene>
    <name evidence="3" type="ORF">BOH66_01530</name>
</gene>
<feature type="transmembrane region" description="Helical" evidence="1">
    <location>
        <begin position="42"/>
        <end position="63"/>
    </location>
</feature>
<name>A0A1P8U4T5_9MICO</name>
<dbReference type="SUPFAM" id="SSF56601">
    <property type="entry name" value="beta-lactamase/transpeptidase-like"/>
    <property type="match status" value="1"/>
</dbReference>
<dbReference type="OrthoDB" id="5241551at2"/>
<keyword evidence="1" id="KW-0472">Membrane</keyword>
<accession>A0A1P8U4T5</accession>
<evidence type="ECO:0000259" key="2">
    <source>
        <dbReference type="Pfam" id="PF00768"/>
    </source>
</evidence>
<dbReference type="GO" id="GO:0009002">
    <property type="term" value="F:serine-type D-Ala-D-Ala carboxypeptidase activity"/>
    <property type="evidence" value="ECO:0007669"/>
    <property type="project" value="InterPro"/>
</dbReference>
<evidence type="ECO:0000313" key="4">
    <source>
        <dbReference type="Proteomes" id="UP000187185"/>
    </source>
</evidence>
<keyword evidence="1" id="KW-1133">Transmembrane helix</keyword>
<dbReference type="Pfam" id="PF00768">
    <property type="entry name" value="Peptidase_S11"/>
    <property type="match status" value="1"/>
</dbReference>
<dbReference type="Proteomes" id="UP000187185">
    <property type="component" value="Chromosome"/>
</dbReference>
<dbReference type="EMBL" id="CP018762">
    <property type="protein sequence ID" value="APZ33124.1"/>
    <property type="molecule type" value="Genomic_DNA"/>
</dbReference>
<evidence type="ECO:0000256" key="1">
    <source>
        <dbReference type="SAM" id="Phobius"/>
    </source>
</evidence>
<dbReference type="AlphaFoldDB" id="A0A1P8U4T5"/>
<dbReference type="GO" id="GO:0006508">
    <property type="term" value="P:proteolysis"/>
    <property type="evidence" value="ECO:0007669"/>
    <property type="project" value="InterPro"/>
</dbReference>
<dbReference type="InterPro" id="IPR012338">
    <property type="entry name" value="Beta-lactam/transpept-like"/>
</dbReference>
<dbReference type="KEGG" id="maur:BOH66_01530"/>
<evidence type="ECO:0000313" key="3">
    <source>
        <dbReference type="EMBL" id="APZ33124.1"/>
    </source>
</evidence>
<dbReference type="STRING" id="36805.BOH66_01530"/>
<feature type="domain" description="Peptidase S11 D-alanyl-D-alanine carboxypeptidase A N-terminal" evidence="2">
    <location>
        <begin position="122"/>
        <end position="298"/>
    </location>
</feature>
<keyword evidence="1" id="KW-0812">Transmembrane</keyword>
<keyword evidence="4" id="KW-1185">Reference proteome</keyword>
<protein>
    <recommendedName>
        <fullName evidence="2">Peptidase S11 D-alanyl-D-alanine carboxypeptidase A N-terminal domain-containing protein</fullName>
    </recommendedName>
</protein>
<sequence>METHDDELTSFADLLDSADADAPAPVIDPAERARRRRRRLRAGITTAVVALVLLGLAGGYAAYALTTPVALPAAETRTPQPTAGAPASLAMPAGASAVQVSGGTDFLGVDGLAAASGAPGPLPMASITKLVTALVVLDAHPLSGPDDPGPVLTFSKADHALYDQYYVRGATIAAMPTGSTMSLHDALELMLVVSASNYADAVSTWAFGSRGAFVRATDAWLDRNGLGRITVVEPTGIDPRNTATAADLITLGTIAMSNETIAGIVGMTTLDVPGFTGSNTNSLLGTDGVRGIKTGTLEGSNLLFSSLLDVGIDEPLTITGAVLGGRDRDSVNSDVERMLGSIRSGFHAVSLARRGEVYGSYETPWGAEAQMVVAADAAVLTWSDTPITAEMTTSPLTTGRAGEKVGTITWTAGPRTLSTDLVLDADIAMPDDWWRLTHPLELDGPLAGRG</sequence>